<proteinExistence type="predicted"/>
<sequence length="174" mass="18969">MYNLHSNVTLSKNVFNEEVNMIRKILPILFCLSAMNVTANTAWFTEWQAYKPINWQKAGTWHSCIIITNISSGSIEVAVNYYGINGSIATPPLTGSNNTPKATLAPRQTAHWCTDPSKLAEGTNLWGAGTVMATPLDDQTEPALVIATAEMRSIDPSGIHHIMTNIPINGGLPF</sequence>
<gene>
    <name evidence="1" type="ORF">OB959_14305</name>
</gene>
<protein>
    <submittedName>
        <fullName evidence="1">Uncharacterized protein</fullName>
    </submittedName>
</protein>
<accession>A0AAW7I1X0</accession>
<dbReference type="EMBL" id="JAOPLV010000006">
    <property type="protein sequence ID" value="MDM5140960.1"/>
    <property type="molecule type" value="Genomic_DNA"/>
</dbReference>
<dbReference type="Proteomes" id="UP001168216">
    <property type="component" value="Unassembled WGS sequence"/>
</dbReference>
<reference evidence="1" key="1">
    <citation type="submission" date="2023-08" db="EMBL/GenBank/DDBJ databases">
        <title>WGS of Aeromonas isolates.</title>
        <authorList>
            <person name="Lee H."/>
        </authorList>
    </citation>
    <scope>NUCLEOTIDE SEQUENCE</scope>
    <source>
        <strain evidence="1">SL22</strain>
    </source>
</reference>
<name>A0AAW7I1X0_9GAMM</name>
<dbReference type="RefSeq" id="WP_290022311.1">
    <property type="nucleotide sequence ID" value="NZ_JAOPLV010000006.1"/>
</dbReference>
<evidence type="ECO:0000313" key="1">
    <source>
        <dbReference type="EMBL" id="MDM5140960.1"/>
    </source>
</evidence>
<evidence type="ECO:0000313" key="2">
    <source>
        <dbReference type="Proteomes" id="UP001168216"/>
    </source>
</evidence>
<dbReference type="AlphaFoldDB" id="A0AAW7I1X0"/>
<organism evidence="1 2">
    <name type="scientific">Aeromonas bestiarum</name>
    <dbReference type="NCBI Taxonomy" id="105751"/>
    <lineage>
        <taxon>Bacteria</taxon>
        <taxon>Pseudomonadati</taxon>
        <taxon>Pseudomonadota</taxon>
        <taxon>Gammaproteobacteria</taxon>
        <taxon>Aeromonadales</taxon>
        <taxon>Aeromonadaceae</taxon>
        <taxon>Aeromonas</taxon>
    </lineage>
</organism>
<comment type="caution">
    <text evidence="1">The sequence shown here is derived from an EMBL/GenBank/DDBJ whole genome shotgun (WGS) entry which is preliminary data.</text>
</comment>